<dbReference type="Proteomes" id="UP000789525">
    <property type="component" value="Unassembled WGS sequence"/>
</dbReference>
<evidence type="ECO:0000313" key="1">
    <source>
        <dbReference type="EMBL" id="CAG8497345.1"/>
    </source>
</evidence>
<gene>
    <name evidence="1" type="ORF">ACOLOM_LOCUS2643</name>
</gene>
<dbReference type="EMBL" id="CAJVPT010003544">
    <property type="protein sequence ID" value="CAG8497345.1"/>
    <property type="molecule type" value="Genomic_DNA"/>
</dbReference>
<protein>
    <submittedName>
        <fullName evidence="1">16281_t:CDS:1</fullName>
    </submittedName>
</protein>
<comment type="caution">
    <text evidence="1">The sequence shown here is derived from an EMBL/GenBank/DDBJ whole genome shotgun (WGS) entry which is preliminary data.</text>
</comment>
<reference evidence="1" key="1">
    <citation type="submission" date="2021-06" db="EMBL/GenBank/DDBJ databases">
        <authorList>
            <person name="Kallberg Y."/>
            <person name="Tangrot J."/>
            <person name="Rosling A."/>
        </authorList>
    </citation>
    <scope>NUCLEOTIDE SEQUENCE</scope>
    <source>
        <strain evidence="1">CL356</strain>
    </source>
</reference>
<evidence type="ECO:0000313" key="2">
    <source>
        <dbReference type="Proteomes" id="UP000789525"/>
    </source>
</evidence>
<name>A0ACA9KYH9_9GLOM</name>
<proteinExistence type="predicted"/>
<sequence length="749" mass="83543">MQKQKSSKHTPGLNLGVNPIGSYGSNEEIPLPLPSKNSTRGKKIISTLLREGEALTSKTQFNFRPTENDPAVGRKQSSLHRAPTVVKYEARNLSSVNKGEFESKLLGSPNVGSADPMNCAALFDKQYLLLGNDTGLFVMDFSVRWEIMKPKQLLRGCPFKKLQILDDYGVMIAIAGKRQTMRVYKLKSLMHLIKFVINSKSGTPIDFSKVPPFLRKVTDSLPKCEICGRYLDKVRGGDRKNDNVICSNCKYTQDGSDSNTDESNVSQSSSSASSGKFHRRQLSSISLHISDFIQQHLSNSIDDIDIGADERINVWTWATDYIKLTEAAKGCVAFDIKETKSYVYLTVVTINHSILLFSCSTESMYKADCKFEYLDSYFVPTTPSFISVFTDSFTIKQIIAGMDQRAVVIDCYTSTVIELDMNKDLIPRDVDSPCWISFTPIPRSCSLDFLFDNPVKFESKKHIISLTPEVSQTSASQESSSSLKLPPTPLTVSNTLKRSLHSKVEKRRSRSQPSDVTSASSQPLQPPPTDESNQTTSEKNVPDDESRHASTISTPKLTIPPEIFASDESIDDLLEYITSPPPSPMKNASDDNFPKTHATSASQSTAETYLSGNLVDLVKATKDIFICTISKASHIVNMHAEPYPFSPPIHWKSEPNQISLLPTIDDIFVIAFQNQMIEVGSMKTGQIVKTVSSGSPVKYLGESWRKPIPLRGRYESKKEREKFDKGIKRYIFWSCELGDDTYIYRGGVL</sequence>
<accession>A0ACA9KYH9</accession>
<keyword evidence="2" id="KW-1185">Reference proteome</keyword>
<organism evidence="1 2">
    <name type="scientific">Acaulospora colombiana</name>
    <dbReference type="NCBI Taxonomy" id="27376"/>
    <lineage>
        <taxon>Eukaryota</taxon>
        <taxon>Fungi</taxon>
        <taxon>Fungi incertae sedis</taxon>
        <taxon>Mucoromycota</taxon>
        <taxon>Glomeromycotina</taxon>
        <taxon>Glomeromycetes</taxon>
        <taxon>Diversisporales</taxon>
        <taxon>Acaulosporaceae</taxon>
        <taxon>Acaulospora</taxon>
    </lineage>
</organism>